<name>A0A177HRK4_9ACTN</name>
<dbReference type="InterPro" id="IPR058548">
    <property type="entry name" value="MlaB-like_STAS"/>
</dbReference>
<feature type="domain" description="MlaB-like STAS" evidence="2">
    <location>
        <begin position="20"/>
        <end position="100"/>
    </location>
</feature>
<feature type="region of interest" description="Disordered" evidence="1">
    <location>
        <begin position="105"/>
        <end position="128"/>
    </location>
</feature>
<evidence type="ECO:0000259" key="2">
    <source>
        <dbReference type="Pfam" id="PF13466"/>
    </source>
</evidence>
<proteinExistence type="predicted"/>
<dbReference type="AlphaFoldDB" id="A0A177HRK4"/>
<gene>
    <name evidence="3" type="ORF">STSP_35440</name>
</gene>
<reference evidence="3 4" key="1">
    <citation type="submission" date="2015-12" db="EMBL/GenBank/DDBJ databases">
        <title>Genome sequence of Streptomyces sp. G25.</title>
        <authorList>
            <person name="Poehlein A."/>
            <person name="Roettig A."/>
            <person name="Hiessl S."/>
            <person name="Hauschild P."/>
            <person name="Schauer J."/>
            <person name="Madkour M.H."/>
            <person name="Al-Ansari A.M."/>
            <person name="Almakishah N.H."/>
            <person name="Steinbuechel A."/>
            <person name="Daniel R."/>
        </authorList>
    </citation>
    <scope>NUCLEOTIDE SEQUENCE [LARGE SCALE GENOMIC DNA]</scope>
    <source>
        <strain evidence="4">G25(2015)</strain>
    </source>
</reference>
<accession>A0A177HRK4</accession>
<dbReference type="Proteomes" id="UP000077381">
    <property type="component" value="Unassembled WGS sequence"/>
</dbReference>
<dbReference type="SUPFAM" id="SSF52091">
    <property type="entry name" value="SpoIIaa-like"/>
    <property type="match status" value="1"/>
</dbReference>
<organism evidence="3 4">
    <name type="scientific">Streptomyces jeddahensis</name>
    <dbReference type="NCBI Taxonomy" id="1716141"/>
    <lineage>
        <taxon>Bacteria</taxon>
        <taxon>Bacillati</taxon>
        <taxon>Actinomycetota</taxon>
        <taxon>Actinomycetes</taxon>
        <taxon>Kitasatosporales</taxon>
        <taxon>Streptomycetaceae</taxon>
        <taxon>Streptomyces</taxon>
    </lineage>
</organism>
<dbReference type="STRING" id="1716141.STSP_35440"/>
<evidence type="ECO:0000313" key="3">
    <source>
        <dbReference type="EMBL" id="OAH13219.1"/>
    </source>
</evidence>
<feature type="compositionally biased region" description="Basic and acidic residues" evidence="1">
    <location>
        <begin position="105"/>
        <end position="119"/>
    </location>
</feature>
<protein>
    <recommendedName>
        <fullName evidence="2">MlaB-like STAS domain-containing protein</fullName>
    </recommendedName>
</protein>
<dbReference type="Gene3D" id="3.30.750.24">
    <property type="entry name" value="STAS domain"/>
    <property type="match status" value="1"/>
</dbReference>
<comment type="caution">
    <text evidence="3">The sequence shown here is derived from an EMBL/GenBank/DDBJ whole genome shotgun (WGS) entry which is preliminary data.</text>
</comment>
<evidence type="ECO:0000256" key="1">
    <source>
        <dbReference type="SAM" id="MobiDB-lite"/>
    </source>
</evidence>
<dbReference type="RefSeq" id="WP_078067261.1">
    <property type="nucleotide sequence ID" value="NZ_LOHS01000081.1"/>
</dbReference>
<dbReference type="Pfam" id="PF13466">
    <property type="entry name" value="STAS_2"/>
    <property type="match status" value="1"/>
</dbReference>
<dbReference type="EMBL" id="LOHS01000081">
    <property type="protein sequence ID" value="OAH13219.1"/>
    <property type="molecule type" value="Genomic_DNA"/>
</dbReference>
<dbReference type="InterPro" id="IPR036513">
    <property type="entry name" value="STAS_dom_sf"/>
</dbReference>
<keyword evidence="4" id="KW-1185">Reference proteome</keyword>
<sequence length="128" mass="13417">MSSPLTHGLPTVDAPTPAPLVLPGAVGRAEADRLCAHVRAQLLATGADVVVCDAAALAAPGLAAVDLLARLELAARRAGGRIRVRNPAPQLRELLQLVGLGLEMERHPEQREEPRRVQEAVEPGDPAP</sequence>
<dbReference type="OrthoDB" id="4335181at2"/>
<evidence type="ECO:0000313" key="4">
    <source>
        <dbReference type="Proteomes" id="UP000077381"/>
    </source>
</evidence>